<dbReference type="NCBIfam" id="TIGR00229">
    <property type="entry name" value="sensory_box"/>
    <property type="match status" value="1"/>
</dbReference>
<dbReference type="InterPro" id="IPR000014">
    <property type="entry name" value="PAS"/>
</dbReference>
<dbReference type="Pfam" id="PF00989">
    <property type="entry name" value="PAS"/>
    <property type="match status" value="1"/>
</dbReference>
<dbReference type="InterPro" id="IPR036097">
    <property type="entry name" value="HisK_dim/P_sf"/>
</dbReference>
<dbReference type="GO" id="GO:0006355">
    <property type="term" value="P:regulation of DNA-templated transcription"/>
    <property type="evidence" value="ECO:0007669"/>
    <property type="project" value="InterPro"/>
</dbReference>
<dbReference type="PROSITE" id="PS50109">
    <property type="entry name" value="HIS_KIN"/>
    <property type="match status" value="1"/>
</dbReference>
<name>A0A1T4T048_9HYPH</name>
<dbReference type="SUPFAM" id="SSF55785">
    <property type="entry name" value="PYP-like sensor domain (PAS domain)"/>
    <property type="match status" value="1"/>
</dbReference>
<dbReference type="InterPro" id="IPR003661">
    <property type="entry name" value="HisK_dim/P_dom"/>
</dbReference>
<dbReference type="InterPro" id="IPR036890">
    <property type="entry name" value="HATPase_C_sf"/>
</dbReference>
<evidence type="ECO:0000259" key="10">
    <source>
        <dbReference type="PROSITE" id="PS50112"/>
    </source>
</evidence>
<dbReference type="Proteomes" id="UP000190135">
    <property type="component" value="Unassembled WGS sequence"/>
</dbReference>
<dbReference type="SUPFAM" id="SSF47384">
    <property type="entry name" value="Homodimeric domain of signal transducing histidine kinase"/>
    <property type="match status" value="1"/>
</dbReference>
<evidence type="ECO:0000256" key="2">
    <source>
        <dbReference type="ARBA" id="ARBA00012438"/>
    </source>
</evidence>
<comment type="catalytic activity">
    <reaction evidence="1">
        <text>ATP + protein L-histidine = ADP + protein N-phospho-L-histidine.</text>
        <dbReference type="EC" id="2.7.13.3"/>
    </reaction>
</comment>
<dbReference type="Gene3D" id="3.30.565.10">
    <property type="entry name" value="Histidine kinase-like ATPase, C-terminal domain"/>
    <property type="match status" value="1"/>
</dbReference>
<accession>A0A1T4T048</accession>
<dbReference type="STRING" id="1365950.SAMN05428963_11684"/>
<dbReference type="EMBL" id="FUXL01000016">
    <property type="protein sequence ID" value="SKA33856.1"/>
    <property type="molecule type" value="Genomic_DNA"/>
</dbReference>
<dbReference type="SMART" id="SM00387">
    <property type="entry name" value="HATPase_c"/>
    <property type="match status" value="1"/>
</dbReference>
<keyword evidence="5" id="KW-0547">Nucleotide-binding</keyword>
<evidence type="ECO:0000256" key="5">
    <source>
        <dbReference type="ARBA" id="ARBA00022741"/>
    </source>
</evidence>
<dbReference type="PANTHER" id="PTHR43065">
    <property type="entry name" value="SENSOR HISTIDINE KINASE"/>
    <property type="match status" value="1"/>
</dbReference>
<dbReference type="Gene3D" id="1.10.287.130">
    <property type="match status" value="1"/>
</dbReference>
<dbReference type="OrthoDB" id="9789238at2"/>
<feature type="domain" description="PAS" evidence="10">
    <location>
        <begin position="13"/>
        <end position="68"/>
    </location>
</feature>
<dbReference type="InterPro" id="IPR004358">
    <property type="entry name" value="Sig_transdc_His_kin-like_C"/>
</dbReference>
<dbReference type="Pfam" id="PF00512">
    <property type="entry name" value="HisKA"/>
    <property type="match status" value="1"/>
</dbReference>
<evidence type="ECO:0000256" key="4">
    <source>
        <dbReference type="ARBA" id="ARBA00022679"/>
    </source>
</evidence>
<dbReference type="RefSeq" id="WP_078709882.1">
    <property type="nucleotide sequence ID" value="NZ_FUXL01000016.1"/>
</dbReference>
<keyword evidence="12" id="KW-1185">Reference proteome</keyword>
<sequence>MILTENSGVSLPATVSLAAILNALPHPVMMIDGEGEFVFVNSDAEQFFSAGAPYLLGRRLADFVPADSPLFALIDQSRRDRSRMSEYRVDISSPRLGTERVVDLYVSSVPDDPSCVVVMIQLRSIADKMDRQLTHRSAIRSVTGLAGMLAHEIRNPLSGIKGAAQLLEHAASAEDRALTRLIQEESERIGKLVDRMEVFSDQRPIERSAVNIHSVLEHVKMLAKSGFARELRISEAYDPSLPPVFANRDQLVQVFLNLLKNASDALAGREDGEIRLSTAFRPGVRVSVPGTKTRVSLPLEFTVEDNGPGVPEDIRENIFDPFVTTKPTGSGLGLALVAKIIGDHGGVIECDSQPGRTAFRVLMPAWQEGEGGTGFSPARTNRRRNG</sequence>
<keyword evidence="4" id="KW-0808">Transferase</keyword>
<dbReference type="GO" id="GO:0005524">
    <property type="term" value="F:ATP binding"/>
    <property type="evidence" value="ECO:0007669"/>
    <property type="project" value="UniProtKB-KW"/>
</dbReference>
<reference evidence="11 12" key="1">
    <citation type="submission" date="2017-02" db="EMBL/GenBank/DDBJ databases">
        <authorList>
            <person name="Peterson S.W."/>
        </authorList>
    </citation>
    <scope>NUCLEOTIDE SEQUENCE [LARGE SCALE GENOMIC DNA]</scope>
    <source>
        <strain evidence="11 12">USBA 369</strain>
    </source>
</reference>
<evidence type="ECO:0000313" key="12">
    <source>
        <dbReference type="Proteomes" id="UP000190135"/>
    </source>
</evidence>
<dbReference type="PANTHER" id="PTHR43065:SF10">
    <property type="entry name" value="PEROXIDE STRESS-ACTIVATED HISTIDINE KINASE MAK3"/>
    <property type="match status" value="1"/>
</dbReference>
<dbReference type="SMART" id="SM00091">
    <property type="entry name" value="PAS"/>
    <property type="match status" value="1"/>
</dbReference>
<dbReference type="Pfam" id="PF02518">
    <property type="entry name" value="HATPase_c"/>
    <property type="match status" value="1"/>
</dbReference>
<organism evidence="11 12">
    <name type="scientific">Consotaella salsifontis</name>
    <dbReference type="NCBI Taxonomy" id="1365950"/>
    <lineage>
        <taxon>Bacteria</taxon>
        <taxon>Pseudomonadati</taxon>
        <taxon>Pseudomonadota</taxon>
        <taxon>Alphaproteobacteria</taxon>
        <taxon>Hyphomicrobiales</taxon>
        <taxon>Aurantimonadaceae</taxon>
        <taxon>Consotaella</taxon>
    </lineage>
</organism>
<keyword evidence="8" id="KW-0902">Two-component regulatory system</keyword>
<evidence type="ECO:0000259" key="9">
    <source>
        <dbReference type="PROSITE" id="PS50109"/>
    </source>
</evidence>
<keyword evidence="7" id="KW-0067">ATP-binding</keyword>
<dbReference type="AlphaFoldDB" id="A0A1T4T048"/>
<dbReference type="InterPro" id="IPR035965">
    <property type="entry name" value="PAS-like_dom_sf"/>
</dbReference>
<dbReference type="CDD" id="cd00130">
    <property type="entry name" value="PAS"/>
    <property type="match status" value="1"/>
</dbReference>
<evidence type="ECO:0000256" key="6">
    <source>
        <dbReference type="ARBA" id="ARBA00022777"/>
    </source>
</evidence>
<dbReference type="PROSITE" id="PS50112">
    <property type="entry name" value="PAS"/>
    <property type="match status" value="1"/>
</dbReference>
<proteinExistence type="predicted"/>
<feature type="domain" description="Histidine kinase" evidence="9">
    <location>
        <begin position="148"/>
        <end position="367"/>
    </location>
</feature>
<evidence type="ECO:0000256" key="1">
    <source>
        <dbReference type="ARBA" id="ARBA00000085"/>
    </source>
</evidence>
<dbReference type="CDD" id="cd00082">
    <property type="entry name" value="HisKA"/>
    <property type="match status" value="1"/>
</dbReference>
<dbReference type="InterPro" id="IPR013767">
    <property type="entry name" value="PAS_fold"/>
</dbReference>
<dbReference type="InterPro" id="IPR005467">
    <property type="entry name" value="His_kinase_dom"/>
</dbReference>
<dbReference type="SUPFAM" id="SSF55874">
    <property type="entry name" value="ATPase domain of HSP90 chaperone/DNA topoisomerase II/histidine kinase"/>
    <property type="match status" value="1"/>
</dbReference>
<protein>
    <recommendedName>
        <fullName evidence="2">histidine kinase</fullName>
        <ecNumber evidence="2">2.7.13.3</ecNumber>
    </recommendedName>
</protein>
<evidence type="ECO:0000313" key="11">
    <source>
        <dbReference type="EMBL" id="SKA33856.1"/>
    </source>
</evidence>
<dbReference type="GO" id="GO:0000155">
    <property type="term" value="F:phosphorelay sensor kinase activity"/>
    <property type="evidence" value="ECO:0007669"/>
    <property type="project" value="InterPro"/>
</dbReference>
<dbReference type="EC" id="2.7.13.3" evidence="2"/>
<dbReference type="SMART" id="SM00388">
    <property type="entry name" value="HisKA"/>
    <property type="match status" value="1"/>
</dbReference>
<evidence type="ECO:0000256" key="7">
    <source>
        <dbReference type="ARBA" id="ARBA00022840"/>
    </source>
</evidence>
<evidence type="ECO:0000256" key="8">
    <source>
        <dbReference type="ARBA" id="ARBA00023012"/>
    </source>
</evidence>
<evidence type="ECO:0000256" key="3">
    <source>
        <dbReference type="ARBA" id="ARBA00022553"/>
    </source>
</evidence>
<gene>
    <name evidence="11" type="ORF">SAMN05428963_11684</name>
</gene>
<keyword evidence="3" id="KW-0597">Phosphoprotein</keyword>
<keyword evidence="6 11" id="KW-0418">Kinase</keyword>
<dbReference type="Gene3D" id="3.30.450.20">
    <property type="entry name" value="PAS domain"/>
    <property type="match status" value="1"/>
</dbReference>
<dbReference type="PRINTS" id="PR00344">
    <property type="entry name" value="BCTRLSENSOR"/>
</dbReference>
<dbReference type="InterPro" id="IPR003594">
    <property type="entry name" value="HATPase_dom"/>
</dbReference>